<evidence type="ECO:0000256" key="1">
    <source>
        <dbReference type="ARBA" id="ARBA00004141"/>
    </source>
</evidence>
<dbReference type="AlphaFoldDB" id="A0AAD3CKV2"/>
<feature type="transmembrane region" description="Helical" evidence="6">
    <location>
        <begin position="66"/>
        <end position="86"/>
    </location>
</feature>
<evidence type="ECO:0000256" key="2">
    <source>
        <dbReference type="ARBA" id="ARBA00005467"/>
    </source>
</evidence>
<comment type="subcellular location">
    <subcellularLocation>
        <location evidence="1 6">Membrane</location>
        <topology evidence="1 6">Multi-pass membrane protein</topology>
    </subcellularLocation>
</comment>
<dbReference type="InterPro" id="IPR008564">
    <property type="entry name" value="TVP23-like"/>
</dbReference>
<dbReference type="GO" id="GO:0000139">
    <property type="term" value="C:Golgi membrane"/>
    <property type="evidence" value="ECO:0007669"/>
    <property type="project" value="TreeGrafter"/>
</dbReference>
<comment type="similarity">
    <text evidence="2 6">Belongs to the TVP23 family.</text>
</comment>
<feature type="transmembrane region" description="Helical" evidence="6">
    <location>
        <begin position="183"/>
        <end position="202"/>
    </location>
</feature>
<dbReference type="Proteomes" id="UP001054902">
    <property type="component" value="Unassembled WGS sequence"/>
</dbReference>
<dbReference type="PANTHER" id="PTHR13019:SF7">
    <property type="entry name" value="GOLGI APPARATUS MEMBRANE PROTEIN TVP23"/>
    <property type="match status" value="1"/>
</dbReference>
<organism evidence="7 8">
    <name type="scientific">Chaetoceros tenuissimus</name>
    <dbReference type="NCBI Taxonomy" id="426638"/>
    <lineage>
        <taxon>Eukaryota</taxon>
        <taxon>Sar</taxon>
        <taxon>Stramenopiles</taxon>
        <taxon>Ochrophyta</taxon>
        <taxon>Bacillariophyta</taxon>
        <taxon>Coscinodiscophyceae</taxon>
        <taxon>Chaetocerotophycidae</taxon>
        <taxon>Chaetocerotales</taxon>
        <taxon>Chaetocerotaceae</taxon>
        <taxon>Chaetoceros</taxon>
    </lineage>
</organism>
<protein>
    <recommendedName>
        <fullName evidence="6">Golgi apparatus membrane protein TVP23 homolog</fullName>
    </recommendedName>
</protein>
<dbReference type="GO" id="GO:0009306">
    <property type="term" value="P:protein secretion"/>
    <property type="evidence" value="ECO:0007669"/>
    <property type="project" value="TreeGrafter"/>
</dbReference>
<accession>A0AAD3CKV2</accession>
<dbReference type="PANTHER" id="PTHR13019">
    <property type="entry name" value="GOLGI APPARATUS MEMBRANE PROTEIN TVP23"/>
    <property type="match status" value="1"/>
</dbReference>
<evidence type="ECO:0000256" key="5">
    <source>
        <dbReference type="ARBA" id="ARBA00023136"/>
    </source>
</evidence>
<evidence type="ECO:0000256" key="3">
    <source>
        <dbReference type="ARBA" id="ARBA00022692"/>
    </source>
</evidence>
<keyword evidence="3 6" id="KW-0812">Transmembrane</keyword>
<dbReference type="GO" id="GO:0016192">
    <property type="term" value="P:vesicle-mediated transport"/>
    <property type="evidence" value="ECO:0007669"/>
    <property type="project" value="TreeGrafter"/>
</dbReference>
<reference evidence="7 8" key="1">
    <citation type="journal article" date="2021" name="Sci. Rep.">
        <title>The genome of the diatom Chaetoceros tenuissimus carries an ancient integrated fragment of an extant virus.</title>
        <authorList>
            <person name="Hongo Y."/>
            <person name="Kimura K."/>
            <person name="Takaki Y."/>
            <person name="Yoshida Y."/>
            <person name="Baba S."/>
            <person name="Kobayashi G."/>
            <person name="Nagasaki K."/>
            <person name="Hano T."/>
            <person name="Tomaru Y."/>
        </authorList>
    </citation>
    <scope>NUCLEOTIDE SEQUENCE [LARGE SCALE GENOMIC DNA]</scope>
    <source>
        <strain evidence="7 8">NIES-3715</strain>
    </source>
</reference>
<feature type="transmembrane region" description="Helical" evidence="6">
    <location>
        <begin position="92"/>
        <end position="110"/>
    </location>
</feature>
<comment type="caution">
    <text evidence="7">The sequence shown here is derived from an EMBL/GenBank/DDBJ whole genome shotgun (WGS) entry which is preliminary data.</text>
</comment>
<dbReference type="Pfam" id="PF05832">
    <property type="entry name" value="DUF846"/>
    <property type="match status" value="1"/>
</dbReference>
<keyword evidence="5 6" id="KW-0472">Membrane</keyword>
<feature type="transmembrane region" description="Helical" evidence="6">
    <location>
        <begin position="156"/>
        <end position="177"/>
    </location>
</feature>
<keyword evidence="4 6" id="KW-1133">Transmembrane helix</keyword>
<evidence type="ECO:0000256" key="4">
    <source>
        <dbReference type="ARBA" id="ARBA00022989"/>
    </source>
</evidence>
<sequence>MNSYNHPQGPNDLQFMTSVDTSIQQNVQVPQQPPTLNQIPDANIPQNSDESLVSQFMKNSAHPIPALFHILFKALALTVYLLGGVVEHGTNFITVTVICILLLAADFWVVKNITGRLLVGLRWWAQIEGEDGSETRWIFEAAPSETYVTNKFDSTWFWSILYLTPVVWTGYFFVGLLKWNFGWLLTVSFAIILSSANVYGYYHCSKDQKAKFQQMVAKGAEYGAGAAIRHNVFGKMANFTSAFGSSQQPQQTQMNSRGQETTFV</sequence>
<evidence type="ECO:0000256" key="6">
    <source>
        <dbReference type="RuleBase" id="RU361206"/>
    </source>
</evidence>
<proteinExistence type="inferred from homology"/>
<name>A0AAD3CKV2_9STRA</name>
<evidence type="ECO:0000313" key="8">
    <source>
        <dbReference type="Proteomes" id="UP001054902"/>
    </source>
</evidence>
<gene>
    <name evidence="7" type="ORF">CTEN210_04393</name>
</gene>
<dbReference type="EMBL" id="BLLK01000025">
    <property type="protein sequence ID" value="GFH47917.1"/>
    <property type="molecule type" value="Genomic_DNA"/>
</dbReference>
<keyword evidence="8" id="KW-1185">Reference proteome</keyword>
<evidence type="ECO:0000313" key="7">
    <source>
        <dbReference type="EMBL" id="GFH47917.1"/>
    </source>
</evidence>